<dbReference type="GO" id="GO:0008757">
    <property type="term" value="F:S-adenosylmethionine-dependent methyltransferase activity"/>
    <property type="evidence" value="ECO:0007669"/>
    <property type="project" value="InterPro"/>
</dbReference>
<reference evidence="2 3" key="1">
    <citation type="journal article" date="2016" name="Nat. Commun.">
        <title>Thousands of microbial genomes shed light on interconnected biogeochemical processes in an aquifer system.</title>
        <authorList>
            <person name="Anantharaman K."/>
            <person name="Brown C.T."/>
            <person name="Hug L.A."/>
            <person name="Sharon I."/>
            <person name="Castelle C.J."/>
            <person name="Probst A.J."/>
            <person name="Thomas B.C."/>
            <person name="Singh A."/>
            <person name="Wilkins M.J."/>
            <person name="Karaoz U."/>
            <person name="Brodie E.L."/>
            <person name="Williams K.H."/>
            <person name="Hubbard S.S."/>
            <person name="Banfield J.F."/>
        </authorList>
    </citation>
    <scope>NUCLEOTIDE SEQUENCE [LARGE SCALE GENOMIC DNA]</scope>
</reference>
<feature type="domain" description="Methyltransferase type 11" evidence="1">
    <location>
        <begin position="100"/>
        <end position="197"/>
    </location>
</feature>
<protein>
    <recommendedName>
        <fullName evidence="1">Methyltransferase type 11 domain-containing protein</fullName>
    </recommendedName>
</protein>
<accession>A0A1F2WJ05</accession>
<dbReference type="Proteomes" id="UP000177876">
    <property type="component" value="Unassembled WGS sequence"/>
</dbReference>
<sequence length="326" mass="36756">MMREADDILRCPECRGELKKNKDKLLCGDCAREYGRQEEFRDLLPRASSSLKAAEGSHYSEKATYYFNLHKSWSASPFYRHYHDSFLDEFRSLPEGSLILEAGCGLGHDGLELLRSGMRVVETDIALGELKQASRLHAEKGFSEGSSYVMADAENLPFASGSFDGAFMVASLHHLQDPVRALKELRRVLRDGGVLVLGTEPNSWQNYSIYPLGKLVFKALTRLGIKKMDSEELVSEADKLMEGFSKKELHRLFAEAGFEDIRLKPAGYLSAAIFFATTELSIMTGRDLRMFRLERLAIPFDELLGRMPLVSRYPWHWNAAAKCPGS</sequence>
<evidence type="ECO:0000259" key="1">
    <source>
        <dbReference type="Pfam" id="PF08241"/>
    </source>
</evidence>
<dbReference type="EMBL" id="MELK01000040">
    <property type="protein sequence ID" value="OFW56845.1"/>
    <property type="molecule type" value="Genomic_DNA"/>
</dbReference>
<dbReference type="PANTHER" id="PTHR43591">
    <property type="entry name" value="METHYLTRANSFERASE"/>
    <property type="match status" value="1"/>
</dbReference>
<dbReference type="SUPFAM" id="SSF53335">
    <property type="entry name" value="S-adenosyl-L-methionine-dependent methyltransferases"/>
    <property type="match status" value="1"/>
</dbReference>
<dbReference type="AlphaFoldDB" id="A0A1F2WJ05"/>
<evidence type="ECO:0000313" key="2">
    <source>
        <dbReference type="EMBL" id="OFW56845.1"/>
    </source>
</evidence>
<evidence type="ECO:0000313" key="3">
    <source>
        <dbReference type="Proteomes" id="UP000177876"/>
    </source>
</evidence>
<dbReference type="CDD" id="cd02440">
    <property type="entry name" value="AdoMet_MTases"/>
    <property type="match status" value="1"/>
</dbReference>
<dbReference type="InterPro" id="IPR029063">
    <property type="entry name" value="SAM-dependent_MTases_sf"/>
</dbReference>
<comment type="caution">
    <text evidence="2">The sequence shown here is derived from an EMBL/GenBank/DDBJ whole genome shotgun (WGS) entry which is preliminary data.</text>
</comment>
<dbReference type="Gene3D" id="3.40.50.150">
    <property type="entry name" value="Vaccinia Virus protein VP39"/>
    <property type="match status" value="1"/>
</dbReference>
<dbReference type="STRING" id="1797197.A2Y75_06685"/>
<proteinExistence type="predicted"/>
<dbReference type="InterPro" id="IPR013216">
    <property type="entry name" value="Methyltransf_11"/>
</dbReference>
<name>A0A1F2WJ05_9ACTN</name>
<organism evidence="2 3">
    <name type="scientific">Candidatus Solincola sediminis</name>
    <dbReference type="NCBI Taxonomy" id="1797199"/>
    <lineage>
        <taxon>Bacteria</taxon>
        <taxon>Bacillati</taxon>
        <taxon>Actinomycetota</taxon>
        <taxon>Candidatus Geothermincolia</taxon>
        <taxon>Candidatus Geothermincolales</taxon>
        <taxon>Candidatus Geothermincolaceae</taxon>
        <taxon>Candidatus Solincola</taxon>
    </lineage>
</organism>
<gene>
    <name evidence="2" type="ORF">A2Y75_06685</name>
</gene>
<dbReference type="Pfam" id="PF08241">
    <property type="entry name" value="Methyltransf_11"/>
    <property type="match status" value="1"/>
</dbReference>